<protein>
    <submittedName>
        <fullName evidence="5">Tumor necrosis factor receptor superfamily member 5</fullName>
    </submittedName>
</protein>
<feature type="region of interest" description="Disordered" evidence="1">
    <location>
        <begin position="322"/>
        <end position="383"/>
    </location>
</feature>
<dbReference type="CTD" id="958"/>
<evidence type="ECO:0000313" key="5">
    <source>
        <dbReference type="RefSeq" id="XP_012689994.2"/>
    </source>
</evidence>
<keyword evidence="2" id="KW-0812">Transmembrane</keyword>
<evidence type="ECO:0000256" key="2">
    <source>
        <dbReference type="SAM" id="Phobius"/>
    </source>
</evidence>
<dbReference type="GO" id="GO:0035631">
    <property type="term" value="C:CD40 receptor complex"/>
    <property type="evidence" value="ECO:0007669"/>
    <property type="project" value="TreeGrafter"/>
</dbReference>
<dbReference type="AlphaFoldDB" id="A0A6P3W6R6"/>
<dbReference type="PANTHER" id="PTHR46875:SF3">
    <property type="entry name" value="CD40 MOLECULE, TNF RECEPTOR SUPERFAMILY MEMBER 5"/>
    <property type="match status" value="1"/>
</dbReference>
<evidence type="ECO:0000256" key="1">
    <source>
        <dbReference type="SAM" id="MobiDB-lite"/>
    </source>
</evidence>
<feature type="domain" description="TNFR-Cys" evidence="3">
    <location>
        <begin position="162"/>
        <end position="202"/>
    </location>
</feature>
<evidence type="ECO:0000259" key="3">
    <source>
        <dbReference type="SMART" id="SM00208"/>
    </source>
</evidence>
<dbReference type="Gene3D" id="2.10.50.10">
    <property type="entry name" value="Tumor Necrosis Factor Receptor, subunit A, domain 2"/>
    <property type="match status" value="2"/>
</dbReference>
<dbReference type="OrthoDB" id="9932129at2759"/>
<feature type="domain" description="TNFR-Cys" evidence="3">
    <location>
        <begin position="205"/>
        <end position="242"/>
    </location>
</feature>
<dbReference type="GeneID" id="105906406"/>
<dbReference type="Proteomes" id="UP000515152">
    <property type="component" value="Chromosome 4"/>
</dbReference>
<gene>
    <name evidence="5" type="primary">cd40</name>
</gene>
<dbReference type="SUPFAM" id="SSF57586">
    <property type="entry name" value="TNF receptor-like"/>
    <property type="match status" value="1"/>
</dbReference>
<name>A0A6P3W6R6_CLUHA</name>
<evidence type="ECO:0000313" key="4">
    <source>
        <dbReference type="Proteomes" id="UP000515152"/>
    </source>
</evidence>
<sequence>MTLQTIILSTVEVSLLKESHVVALKRELGIPPNKSGLKLHLLLTEDYTLREKLPYLSCPNATEFVEMKCYIVLLLIQSVFHVQCCDLTKNFHRGEDCCKMCGPGTRMPNTGDCKDPRCVACQDDEYQDGYTKEVKCNRQPYCDPNLHMESVKPLTKEHISMCVCMKDHHCASASCTECNSNSLCPPGHKVAQNATRNTDTECDECPSGTFSSEHSANSCHPWTVCGGVDVKQEGTTKSDRICGDRGKAHHVGLIAVAVTVIVLIFAILVGICLWQKGKCGVDLGKKTKQIQKYFEHVKDNEDIEAGKKEQTELLYVVGQEAEENEVKDDTRAGVQEGGAGGDSNPTTRTRSEGGQIVQQEEGKEDVLSQTTSCASESDVCFGP</sequence>
<organism evidence="4 5">
    <name type="scientific">Clupea harengus</name>
    <name type="common">Atlantic herring</name>
    <dbReference type="NCBI Taxonomy" id="7950"/>
    <lineage>
        <taxon>Eukaryota</taxon>
        <taxon>Metazoa</taxon>
        <taxon>Chordata</taxon>
        <taxon>Craniata</taxon>
        <taxon>Vertebrata</taxon>
        <taxon>Euteleostomi</taxon>
        <taxon>Actinopterygii</taxon>
        <taxon>Neopterygii</taxon>
        <taxon>Teleostei</taxon>
        <taxon>Clupei</taxon>
        <taxon>Clupeiformes</taxon>
        <taxon>Clupeoidei</taxon>
        <taxon>Clupeidae</taxon>
        <taxon>Clupea</taxon>
    </lineage>
</organism>
<feature type="transmembrane region" description="Helical" evidence="2">
    <location>
        <begin position="251"/>
        <end position="274"/>
    </location>
</feature>
<keyword evidence="2" id="KW-0472">Membrane</keyword>
<dbReference type="GO" id="GO:0002768">
    <property type="term" value="P:immune response-regulating cell surface receptor signaling pathway"/>
    <property type="evidence" value="ECO:0007669"/>
    <property type="project" value="TreeGrafter"/>
</dbReference>
<proteinExistence type="predicted"/>
<dbReference type="KEGG" id="char:105906406"/>
<accession>A0A6P3W6R6</accession>
<dbReference type="InterPro" id="IPR052135">
    <property type="entry name" value="TNFRSF5"/>
</dbReference>
<dbReference type="GO" id="GO:0009897">
    <property type="term" value="C:external side of plasma membrane"/>
    <property type="evidence" value="ECO:0007669"/>
    <property type="project" value="TreeGrafter"/>
</dbReference>
<keyword evidence="5" id="KW-0675">Receptor</keyword>
<dbReference type="PANTHER" id="PTHR46875">
    <property type="entry name" value="TUMOR NECROSIS FACTOR RECEPTOR SUPERFAMILY MEMBER 5"/>
    <property type="match status" value="1"/>
</dbReference>
<keyword evidence="4" id="KW-1185">Reference proteome</keyword>
<dbReference type="InterPro" id="IPR001368">
    <property type="entry name" value="TNFR/NGFR_Cys_rich_reg"/>
</dbReference>
<keyword evidence="2" id="KW-1133">Transmembrane helix</keyword>
<dbReference type="RefSeq" id="XP_012689994.2">
    <property type="nucleotide sequence ID" value="XM_012834540.2"/>
</dbReference>
<dbReference type="SMART" id="SM00208">
    <property type="entry name" value="TNFR"/>
    <property type="match status" value="2"/>
</dbReference>
<reference evidence="5" key="1">
    <citation type="submission" date="2025-08" db="UniProtKB">
        <authorList>
            <consortium name="RefSeq"/>
        </authorList>
    </citation>
    <scope>IDENTIFICATION</scope>
</reference>